<comment type="caution">
    <text evidence="2">The sequence shown here is derived from an EMBL/GenBank/DDBJ whole genome shotgun (WGS) entry which is preliminary data.</text>
</comment>
<dbReference type="Proteomes" id="UP001300871">
    <property type="component" value="Unassembled WGS sequence"/>
</dbReference>
<dbReference type="InterPro" id="IPR044855">
    <property type="entry name" value="CoA-Trfase_III_dom3_sf"/>
</dbReference>
<dbReference type="GeneID" id="57969079"/>
<proteinExistence type="predicted"/>
<accession>A0AAW6APL0</accession>
<dbReference type="Pfam" id="PF02515">
    <property type="entry name" value="CoA_transf_3"/>
    <property type="match status" value="1"/>
</dbReference>
<evidence type="ECO:0000313" key="2">
    <source>
        <dbReference type="EMBL" id="MDB1999567.1"/>
    </source>
</evidence>
<dbReference type="EMBL" id="JAQLGM010000008">
    <property type="protein sequence ID" value="MDB1999567.1"/>
    <property type="molecule type" value="Genomic_DNA"/>
</dbReference>
<dbReference type="InterPro" id="IPR023606">
    <property type="entry name" value="CoA-Trfase_III_dom_1_sf"/>
</dbReference>
<dbReference type="InterPro" id="IPR003673">
    <property type="entry name" value="CoA-Trfase_fam_III"/>
</dbReference>
<gene>
    <name evidence="2" type="ORF">PM006_05090</name>
</gene>
<organism evidence="2 3">
    <name type="scientific">Clostridium symbiosum</name>
    <name type="common">Bacteroides symbiosus</name>
    <dbReference type="NCBI Taxonomy" id="1512"/>
    <lineage>
        <taxon>Bacteria</taxon>
        <taxon>Bacillati</taxon>
        <taxon>Bacillota</taxon>
        <taxon>Clostridia</taxon>
        <taxon>Lachnospirales</taxon>
        <taxon>Lachnospiraceae</taxon>
        <taxon>Otoolea</taxon>
    </lineage>
</organism>
<dbReference type="Gene3D" id="3.40.50.10540">
    <property type="entry name" value="Crotonobetainyl-coa:carnitine coa-transferase, domain 1"/>
    <property type="match status" value="1"/>
</dbReference>
<dbReference type="PANTHER" id="PTHR48207:SF3">
    <property type="entry name" value="SUCCINATE--HYDROXYMETHYLGLUTARATE COA-TRANSFERASE"/>
    <property type="match status" value="1"/>
</dbReference>
<dbReference type="Gene3D" id="3.30.1540.10">
    <property type="entry name" value="formyl-coa transferase, domain 3"/>
    <property type="match status" value="1"/>
</dbReference>
<evidence type="ECO:0000256" key="1">
    <source>
        <dbReference type="ARBA" id="ARBA00022679"/>
    </source>
</evidence>
<reference evidence="2" key="1">
    <citation type="submission" date="2023-01" db="EMBL/GenBank/DDBJ databases">
        <title>Human gut microbiome strain richness.</title>
        <authorList>
            <person name="Chen-Liaw A."/>
        </authorList>
    </citation>
    <scope>NUCLEOTIDE SEQUENCE</scope>
    <source>
        <strain evidence="2">B1_m1001713B170214d0_201011</strain>
    </source>
</reference>
<name>A0AAW6APL0_CLOSY</name>
<dbReference type="AlphaFoldDB" id="A0AAW6APL0"/>
<dbReference type="SUPFAM" id="SSF89796">
    <property type="entry name" value="CoA-transferase family III (CaiB/BaiF)"/>
    <property type="match status" value="1"/>
</dbReference>
<dbReference type="InterPro" id="IPR050483">
    <property type="entry name" value="CoA-transferase_III_domain"/>
</dbReference>
<protein>
    <submittedName>
        <fullName evidence="2">CoA transferase</fullName>
    </submittedName>
</protein>
<evidence type="ECO:0000313" key="3">
    <source>
        <dbReference type="Proteomes" id="UP001300871"/>
    </source>
</evidence>
<dbReference type="GO" id="GO:0008410">
    <property type="term" value="F:CoA-transferase activity"/>
    <property type="evidence" value="ECO:0007669"/>
    <property type="project" value="TreeGrafter"/>
</dbReference>
<sequence>MPNTVNYARGPLSGITVLDLTQFLSGPFCTMIMADLGADILKIERPDRPRASGPYLHGERIYDLSVNRSKKSMTLNLKSDAGKDIFKKLLISSDVVIENFKPGTMERMGLGYEELKKIKPNLIYAAISGFGYTGPYKNRGALDMVIQGMSGLMSLTGEPNGRPTRCGTSASDIFSGIYMFGAVASALYEREKTGKGQFIDVAMLDSTFSCLENAVINTCIFNKNPERVGNSHPTSVPFQTFQTSDGEIIITCSRDSAFYSLCRAMGRPDMIQDERFAKAEARRLNKELLEDEITRFTSTRTLDECEETLNQFGVPNGRINTLTMICKDPQIAARDMIVKVEHPVAGTYQMAGSPLKFSSLTEAHYEPAPTLGQHTREILSERLNMTDTEIEALLKEQESMP</sequence>
<dbReference type="PANTHER" id="PTHR48207">
    <property type="entry name" value="SUCCINATE--HYDROXYMETHYLGLUTARATE COA-TRANSFERASE"/>
    <property type="match status" value="1"/>
</dbReference>
<dbReference type="RefSeq" id="WP_003509702.1">
    <property type="nucleotide sequence ID" value="NZ_CABHNX010000202.1"/>
</dbReference>
<keyword evidence="1 2" id="KW-0808">Transferase</keyword>